<keyword evidence="2 5" id="KW-0378">Hydrolase</keyword>
<dbReference type="GO" id="GO:0005737">
    <property type="term" value="C:cytoplasm"/>
    <property type="evidence" value="ECO:0007669"/>
    <property type="project" value="TreeGrafter"/>
</dbReference>
<dbReference type="InterPro" id="IPR000917">
    <property type="entry name" value="Sulfatase_N"/>
</dbReference>
<dbReference type="Gene3D" id="3.40.720.10">
    <property type="entry name" value="Alkaline Phosphatase, subunit A"/>
    <property type="match status" value="1"/>
</dbReference>
<evidence type="ECO:0000256" key="3">
    <source>
        <dbReference type="SAM" id="MobiDB-lite"/>
    </source>
</evidence>
<feature type="domain" description="Sulfatase N-terminal" evidence="4">
    <location>
        <begin position="20"/>
        <end position="129"/>
    </location>
</feature>
<feature type="region of interest" description="Disordered" evidence="3">
    <location>
        <begin position="121"/>
        <end position="144"/>
    </location>
</feature>
<dbReference type="PANTHER" id="PTHR45953">
    <property type="entry name" value="IDURONATE 2-SULFATASE"/>
    <property type="match status" value="1"/>
</dbReference>
<dbReference type="SUPFAM" id="SSF53649">
    <property type="entry name" value="Alkaline phosphatase-like"/>
    <property type="match status" value="1"/>
</dbReference>
<evidence type="ECO:0000313" key="5">
    <source>
        <dbReference type="EMBL" id="QHN43133.1"/>
    </source>
</evidence>
<keyword evidence="6" id="KW-1185">Reference proteome</keyword>
<dbReference type="AlphaFoldDB" id="A0A857MKP4"/>
<dbReference type="GO" id="GO:0046872">
    <property type="term" value="F:metal ion binding"/>
    <property type="evidence" value="ECO:0007669"/>
    <property type="project" value="UniProtKB-KW"/>
</dbReference>
<evidence type="ECO:0000256" key="2">
    <source>
        <dbReference type="ARBA" id="ARBA00022801"/>
    </source>
</evidence>
<evidence type="ECO:0000259" key="4">
    <source>
        <dbReference type="Pfam" id="PF00884"/>
    </source>
</evidence>
<accession>A0A857MKP4</accession>
<dbReference type="Pfam" id="PF00884">
    <property type="entry name" value="Sulfatase"/>
    <property type="match status" value="1"/>
</dbReference>
<organism evidence="5 6">
    <name type="scientific">Candidatus Mycosynbacter amalyticus</name>
    <dbReference type="NCBI Taxonomy" id="2665156"/>
    <lineage>
        <taxon>Bacteria</taxon>
        <taxon>Candidatus Saccharimonadota</taxon>
        <taxon>Candidatus Saccharimonadota incertae sedis</taxon>
        <taxon>Candidatus Mycosynbacter</taxon>
    </lineage>
</organism>
<proteinExistence type="predicted"/>
<dbReference type="PANTHER" id="PTHR45953:SF1">
    <property type="entry name" value="IDURONATE 2-SULFATASE"/>
    <property type="match status" value="1"/>
</dbReference>
<name>A0A857MKP4_9BACT</name>
<dbReference type="EMBL" id="CP045921">
    <property type="protein sequence ID" value="QHN43133.1"/>
    <property type="molecule type" value="Genomic_DNA"/>
</dbReference>
<dbReference type="Proteomes" id="UP001059824">
    <property type="component" value="Chromosome"/>
</dbReference>
<dbReference type="KEGG" id="mama:GII36_04770"/>
<evidence type="ECO:0000256" key="1">
    <source>
        <dbReference type="ARBA" id="ARBA00022723"/>
    </source>
</evidence>
<keyword evidence="1" id="KW-0479">Metal-binding</keyword>
<reference evidence="5" key="1">
    <citation type="journal article" date="2021" name="Nat. Microbiol.">
        <title>Cocultivation of an ultrasmall environmental parasitic bacterium with lytic ability against bacteria associated with wastewater foams.</title>
        <authorList>
            <person name="Batinovic S."/>
            <person name="Rose J.J.A."/>
            <person name="Ratcliffe J."/>
            <person name="Seviour R.J."/>
            <person name="Petrovski S."/>
        </authorList>
    </citation>
    <scope>NUCLEOTIDE SEQUENCE</scope>
    <source>
        <strain evidence="5">JR1</strain>
    </source>
</reference>
<feature type="compositionally biased region" description="Polar residues" evidence="3">
    <location>
        <begin position="128"/>
        <end position="138"/>
    </location>
</feature>
<gene>
    <name evidence="5" type="ORF">GII36_04770</name>
</gene>
<protein>
    <submittedName>
        <fullName evidence="5">Sulfatase-like hydrolase/transferase</fullName>
    </submittedName>
</protein>
<dbReference type="InterPro" id="IPR017850">
    <property type="entry name" value="Alkaline_phosphatase_core_sf"/>
</dbReference>
<sequence>MMCSSYHAKLVSIDSMTNYNILYIHSHDTGRHIEPYGFPVSTPNLANLAQQGTLFRHAFCVASSCSAARASLMTSLYPHQNGMTGLAHRGWHLTDYSKTLVAFLNDQGYHTALMGESHITPYDETEFPHQNRSRTLQPTRAVAQ</sequence>
<evidence type="ECO:0000313" key="6">
    <source>
        <dbReference type="Proteomes" id="UP001059824"/>
    </source>
</evidence>
<dbReference type="GO" id="GO:0008484">
    <property type="term" value="F:sulfuric ester hydrolase activity"/>
    <property type="evidence" value="ECO:0007669"/>
    <property type="project" value="TreeGrafter"/>
</dbReference>